<dbReference type="PANTHER" id="PTHR31761">
    <property type="entry name" value="GROWTH ARREST AND DNA DAMAGE-INDUCIBLE PROTEINS-INTERACTING PROTEIN 1 GADD45GIP1"/>
    <property type="match status" value="1"/>
</dbReference>
<dbReference type="GeneTree" id="ENSGT00390000013719"/>
<organism evidence="15 16">
    <name type="scientific">Electrophorus electricus</name>
    <name type="common">Electric eel</name>
    <name type="synonym">Gymnotus electricus</name>
    <dbReference type="NCBI Taxonomy" id="8005"/>
    <lineage>
        <taxon>Eukaryota</taxon>
        <taxon>Metazoa</taxon>
        <taxon>Chordata</taxon>
        <taxon>Craniata</taxon>
        <taxon>Vertebrata</taxon>
        <taxon>Euteleostomi</taxon>
        <taxon>Actinopterygii</taxon>
        <taxon>Neopterygii</taxon>
        <taxon>Teleostei</taxon>
        <taxon>Ostariophysi</taxon>
        <taxon>Gymnotiformes</taxon>
        <taxon>Gymnotoidei</taxon>
        <taxon>Gymnotidae</taxon>
        <taxon>Electrophorus</taxon>
    </lineage>
</organism>
<comment type="function">
    <text evidence="13">Acts as a negative regulator of G1 to S cell cycle phase progression by inhibiting cyclin-dependent kinases. Inhibitory effects are additive with GADD45 proteins but also occur in the absence of GADD45 proteins. Acts as a repressor of the orphan nuclear receptor NR4A1 by inhibiting AB domain-mediated transcriptional activity. May be involved in the hormone-mediated regulation of NR4A1 transcriptional activity. May play a role in mitochondrial protein synthesis.</text>
</comment>
<keyword evidence="6" id="KW-0496">Mitochondrion</keyword>
<reference evidence="16" key="1">
    <citation type="journal article" date="2014" name="Science">
        <title>Nonhuman genetics. Genomic basis for the convergent evolution of electric organs.</title>
        <authorList>
            <person name="Gallant J.R."/>
            <person name="Traeger L.L."/>
            <person name="Volkening J.D."/>
            <person name="Moffett H."/>
            <person name="Chen P.H."/>
            <person name="Novina C.D."/>
            <person name="Phillips G.N.Jr."/>
            <person name="Anand R."/>
            <person name="Wells G.B."/>
            <person name="Pinch M."/>
            <person name="Guth R."/>
            <person name="Unguez G.A."/>
            <person name="Albert J.S."/>
            <person name="Zakon H.H."/>
            <person name="Samanta M.P."/>
            <person name="Sussman M.R."/>
        </authorList>
    </citation>
    <scope>NUCLEOTIDE SEQUENCE [LARGE SCALE GENOMIC DNA]</scope>
</reference>
<dbReference type="AlphaFoldDB" id="A0A4W4GS22"/>
<gene>
    <name evidence="15" type="primary">GADD45GIP1</name>
</gene>
<evidence type="ECO:0000313" key="16">
    <source>
        <dbReference type="Proteomes" id="UP000314983"/>
    </source>
</evidence>
<evidence type="ECO:0000256" key="13">
    <source>
        <dbReference type="ARBA" id="ARBA00060144"/>
    </source>
</evidence>
<evidence type="ECO:0000256" key="10">
    <source>
        <dbReference type="ARBA" id="ARBA00030700"/>
    </source>
</evidence>
<dbReference type="OMA" id="EPHSWIH"/>
<evidence type="ECO:0000256" key="14">
    <source>
        <dbReference type="SAM" id="MobiDB-lite"/>
    </source>
</evidence>
<evidence type="ECO:0000256" key="1">
    <source>
        <dbReference type="ARBA" id="ARBA00004123"/>
    </source>
</evidence>
<keyword evidence="16" id="KW-1185">Reference proteome</keyword>
<evidence type="ECO:0000256" key="5">
    <source>
        <dbReference type="ARBA" id="ARBA00023054"/>
    </source>
</evidence>
<name>A0A4W4GS22_ELEEL</name>
<protein>
    <recommendedName>
        <fullName evidence="11">Large ribosomal subunit protein mL64</fullName>
    </recommendedName>
    <alternativeName>
        <fullName evidence="10">39S ribosomal protein L59, mitochondrial</fullName>
    </alternativeName>
    <alternativeName>
        <fullName evidence="12">Growth arrest and DNA damage-inducible proteins-interacting protein 1</fullName>
    </alternativeName>
</protein>
<reference evidence="15" key="3">
    <citation type="submission" date="2020-05" db="EMBL/GenBank/DDBJ databases">
        <title>Electrophorus electricus (electric eel) genome, fEleEle1, primary haplotype.</title>
        <authorList>
            <person name="Myers G."/>
            <person name="Meyer A."/>
            <person name="Fedrigo O."/>
            <person name="Formenti G."/>
            <person name="Rhie A."/>
            <person name="Tracey A."/>
            <person name="Sims Y."/>
            <person name="Jarvis E.D."/>
        </authorList>
    </citation>
    <scope>NUCLEOTIDE SEQUENCE [LARGE SCALE GENOMIC DNA]</scope>
</reference>
<dbReference type="Pfam" id="PF10147">
    <property type="entry name" value="CR6_interact"/>
    <property type="match status" value="1"/>
</dbReference>
<keyword evidence="4" id="KW-0689">Ribosomal protein</keyword>
<reference evidence="15" key="4">
    <citation type="submission" date="2025-08" db="UniProtKB">
        <authorList>
            <consortium name="Ensembl"/>
        </authorList>
    </citation>
    <scope>IDENTIFICATION</scope>
</reference>
<evidence type="ECO:0000256" key="6">
    <source>
        <dbReference type="ARBA" id="ARBA00023128"/>
    </source>
</evidence>
<comment type="subcellular location">
    <subcellularLocation>
        <location evidence="2">Mitochondrion</location>
    </subcellularLocation>
    <subcellularLocation>
        <location evidence="1">Nucleus</location>
    </subcellularLocation>
</comment>
<dbReference type="PANTHER" id="PTHR31761:SF1">
    <property type="entry name" value="LARGE RIBOSOMAL SUBUNIT PROTEIN ML64"/>
    <property type="match status" value="1"/>
</dbReference>
<dbReference type="STRING" id="8005.ENSEEEP00000038981"/>
<evidence type="ECO:0000256" key="7">
    <source>
        <dbReference type="ARBA" id="ARBA00023242"/>
    </source>
</evidence>
<accession>A0A4W4GS22</accession>
<keyword evidence="8" id="KW-0687">Ribonucleoprotein</keyword>
<dbReference type="Proteomes" id="UP000314983">
    <property type="component" value="Chromosome 1"/>
</dbReference>
<keyword evidence="7" id="KW-0539">Nucleus</keyword>
<proteinExistence type="inferred from homology"/>
<comment type="similarity">
    <text evidence="3">Belongs to the mitochondrion-specific ribosomal protein mL64 family.</text>
</comment>
<dbReference type="RefSeq" id="XP_026862404.2">
    <property type="nucleotide sequence ID" value="XM_027006603.2"/>
</dbReference>
<dbReference type="GO" id="GO:0005634">
    <property type="term" value="C:nucleus"/>
    <property type="evidence" value="ECO:0007669"/>
    <property type="project" value="UniProtKB-SubCell"/>
</dbReference>
<dbReference type="GO" id="GO:0005739">
    <property type="term" value="C:mitochondrion"/>
    <property type="evidence" value="ECO:0007669"/>
    <property type="project" value="UniProtKB-SubCell"/>
</dbReference>
<keyword evidence="5" id="KW-0175">Coiled coil</keyword>
<dbReference type="GeneID" id="113575215"/>
<keyword evidence="9" id="KW-0131">Cell cycle</keyword>
<evidence type="ECO:0000256" key="11">
    <source>
        <dbReference type="ARBA" id="ARBA00035184"/>
    </source>
</evidence>
<dbReference type="InterPro" id="IPR018472">
    <property type="entry name" value="Ribosomal_mL64"/>
</dbReference>
<evidence type="ECO:0000256" key="8">
    <source>
        <dbReference type="ARBA" id="ARBA00023274"/>
    </source>
</evidence>
<reference evidence="16" key="2">
    <citation type="journal article" date="2017" name="Sci. Adv.">
        <title>A tail of two voltages: Proteomic comparison of the three electric organs of the electric eel.</title>
        <authorList>
            <person name="Traeger L.L."/>
            <person name="Sabat G."/>
            <person name="Barrett-Wilt G.A."/>
            <person name="Wells G.B."/>
            <person name="Sussman M.R."/>
        </authorList>
    </citation>
    <scope>NUCLEOTIDE SEQUENCE [LARGE SCALE GENOMIC DNA]</scope>
</reference>
<dbReference type="InterPro" id="IPR043035">
    <property type="entry name" value="Ribosomal_mL64_sf"/>
</dbReference>
<dbReference type="Gene3D" id="6.10.280.120">
    <property type="entry name" value="Growth arrest and DNA-damage-inducible proteins-interacting protein 1"/>
    <property type="match status" value="1"/>
</dbReference>
<evidence type="ECO:0000313" key="15">
    <source>
        <dbReference type="Ensembl" id="ENSEEEP00000038981.2"/>
    </source>
</evidence>
<dbReference type="GO" id="GO:1990904">
    <property type="term" value="C:ribonucleoprotein complex"/>
    <property type="evidence" value="ECO:0007669"/>
    <property type="project" value="UniProtKB-KW"/>
</dbReference>
<reference evidence="15" key="5">
    <citation type="submission" date="2025-09" db="UniProtKB">
        <authorList>
            <consortium name="Ensembl"/>
        </authorList>
    </citation>
    <scope>IDENTIFICATION</scope>
</reference>
<evidence type="ECO:0000256" key="2">
    <source>
        <dbReference type="ARBA" id="ARBA00004173"/>
    </source>
</evidence>
<evidence type="ECO:0000256" key="12">
    <source>
        <dbReference type="ARBA" id="ARBA00035485"/>
    </source>
</evidence>
<sequence>MAASLLGRRTATLVGLSSLKSFLPIISQSCILQQTASYNPKPLRLNLKDPYIPDRNSEKTPEWQKTDKYDRKLFGRYGYASGVDPVKLWPTPAQLQEVIAEEKEWYPPLEEILQNIAVKQQEKAAKQLAREKLIAANMAKMPKMILDWKKEKQETKRKAKEEKAKKERLLVLARERFGHAVDPRSHKFQEMVAEIEKEEKKRRKLLKRQKRQEEQGLTALSPNRAG</sequence>
<evidence type="ECO:0000256" key="4">
    <source>
        <dbReference type="ARBA" id="ARBA00022980"/>
    </source>
</evidence>
<dbReference type="GO" id="GO:0005840">
    <property type="term" value="C:ribosome"/>
    <property type="evidence" value="ECO:0007669"/>
    <property type="project" value="UniProtKB-KW"/>
</dbReference>
<feature type="region of interest" description="Disordered" evidence="14">
    <location>
        <begin position="202"/>
        <end position="226"/>
    </location>
</feature>
<evidence type="ECO:0000256" key="3">
    <source>
        <dbReference type="ARBA" id="ARBA00005421"/>
    </source>
</evidence>
<evidence type="ECO:0000256" key="9">
    <source>
        <dbReference type="ARBA" id="ARBA00023306"/>
    </source>
</evidence>
<dbReference type="Ensembl" id="ENSEEET00000039429.2">
    <property type="protein sequence ID" value="ENSEEEP00000038981.2"/>
    <property type="gene ID" value="ENSEEEG00000018495.2"/>
</dbReference>